<name>A0A6C0C4R7_9ZZZZ</name>
<dbReference type="AlphaFoldDB" id="A0A6C0C4R7"/>
<evidence type="ECO:0000313" key="2">
    <source>
        <dbReference type="EMBL" id="QHS99091.1"/>
    </source>
</evidence>
<dbReference type="InterPro" id="IPR013320">
    <property type="entry name" value="ConA-like_dom_sf"/>
</dbReference>
<dbReference type="Pfam" id="PF13385">
    <property type="entry name" value="Laminin_G_3"/>
    <property type="match status" value="1"/>
</dbReference>
<feature type="transmembrane region" description="Helical" evidence="1">
    <location>
        <begin position="42"/>
        <end position="62"/>
    </location>
</feature>
<keyword evidence="1" id="KW-1133">Transmembrane helix</keyword>
<dbReference type="PANTHER" id="PTHR42535:SF2">
    <property type="entry name" value="CHROMOSOME UNDETERMINED SCAFFOLD_146, WHOLE GENOME SHOTGUN SEQUENCE"/>
    <property type="match status" value="1"/>
</dbReference>
<dbReference type="PANTHER" id="PTHR42535">
    <property type="entry name" value="OOKINETE PROTEIN, PUTATIVE-RELATED"/>
    <property type="match status" value="1"/>
</dbReference>
<dbReference type="EMBL" id="MN739334">
    <property type="protein sequence ID" value="QHS99091.1"/>
    <property type="molecule type" value="Genomic_DNA"/>
</dbReference>
<protein>
    <submittedName>
        <fullName evidence="2">Uncharacterized protein</fullName>
    </submittedName>
</protein>
<dbReference type="SUPFAM" id="SSF49899">
    <property type="entry name" value="Concanavalin A-like lectins/glucanases"/>
    <property type="match status" value="1"/>
</dbReference>
<sequence length="307" mass="34166">MSTGFLTGLNNRVRNTSATTLGQFNNSNFVLGSKSFLSSNSLVAKIAFLILVVIGFILFVRWGAQILTYFMAPTRSPKLISGMKQGYIAKVVSQNPGVPGSIPVMRSSNQSDGLEFTYTVWLFINNLQSGSSRKHIFHKGSEKAGSVEGSFGPNNAPGLYIHPTRNTLIVVMNTFDNITEEVEINDIPMNKWINLAIRVENNKMDIYVNGTIVLRHIFKSIPKQNYGDVYVNMNHGFNGLLSDLWYHDYALSGTQIEQIVDAGPDMTMDDNTSVFPNYFSLNWFFENNQAPAAGQPNATTWPTKITQ</sequence>
<keyword evidence="1" id="KW-0472">Membrane</keyword>
<evidence type="ECO:0000256" key="1">
    <source>
        <dbReference type="SAM" id="Phobius"/>
    </source>
</evidence>
<reference evidence="2" key="1">
    <citation type="journal article" date="2020" name="Nature">
        <title>Giant virus diversity and host interactions through global metagenomics.</title>
        <authorList>
            <person name="Schulz F."/>
            <person name="Roux S."/>
            <person name="Paez-Espino D."/>
            <person name="Jungbluth S."/>
            <person name="Walsh D.A."/>
            <person name="Denef V.J."/>
            <person name="McMahon K.D."/>
            <person name="Konstantinidis K.T."/>
            <person name="Eloe-Fadrosh E.A."/>
            <person name="Kyrpides N.C."/>
            <person name="Woyke T."/>
        </authorList>
    </citation>
    <scope>NUCLEOTIDE SEQUENCE</scope>
    <source>
        <strain evidence="2">GVMAG-M-3300020185-33</strain>
    </source>
</reference>
<dbReference type="Gene3D" id="2.60.120.200">
    <property type="match status" value="1"/>
</dbReference>
<keyword evidence="1" id="KW-0812">Transmembrane</keyword>
<organism evidence="2">
    <name type="scientific">viral metagenome</name>
    <dbReference type="NCBI Taxonomy" id="1070528"/>
    <lineage>
        <taxon>unclassified sequences</taxon>
        <taxon>metagenomes</taxon>
        <taxon>organismal metagenomes</taxon>
    </lineage>
</organism>
<accession>A0A6C0C4R7</accession>
<proteinExistence type="predicted"/>